<feature type="transmembrane region" description="Helical" evidence="5">
    <location>
        <begin position="325"/>
        <end position="348"/>
    </location>
</feature>
<dbReference type="Proteomes" id="UP000005824">
    <property type="component" value="Unassembled WGS sequence"/>
</dbReference>
<dbReference type="CDD" id="cd07020">
    <property type="entry name" value="Clp_protease_NfeD_1"/>
    <property type="match status" value="1"/>
</dbReference>
<dbReference type="PANTHER" id="PTHR33507">
    <property type="entry name" value="INNER MEMBRANE PROTEIN YBBJ"/>
    <property type="match status" value="1"/>
</dbReference>
<keyword evidence="6" id="KW-0732">Signal</keyword>
<feature type="transmembrane region" description="Helical" evidence="5">
    <location>
        <begin position="252"/>
        <end position="270"/>
    </location>
</feature>
<dbReference type="GO" id="GO:0016020">
    <property type="term" value="C:membrane"/>
    <property type="evidence" value="ECO:0007669"/>
    <property type="project" value="UniProtKB-SubCell"/>
</dbReference>
<feature type="transmembrane region" description="Helical" evidence="5">
    <location>
        <begin position="300"/>
        <end position="319"/>
    </location>
</feature>
<keyword evidence="4 5" id="KW-0472">Membrane</keyword>
<feature type="domain" description="NfeD-like C-terminal" evidence="7">
    <location>
        <begin position="364"/>
        <end position="419"/>
    </location>
</feature>
<feature type="transmembrane region" description="Helical" evidence="5">
    <location>
        <begin position="227"/>
        <end position="245"/>
    </location>
</feature>
<evidence type="ECO:0000256" key="2">
    <source>
        <dbReference type="ARBA" id="ARBA00022692"/>
    </source>
</evidence>
<dbReference type="InterPro" id="IPR012340">
    <property type="entry name" value="NA-bd_OB-fold"/>
</dbReference>
<dbReference type="Pfam" id="PF24961">
    <property type="entry name" value="NfeD_membrane"/>
    <property type="match status" value="1"/>
</dbReference>
<evidence type="ECO:0000256" key="4">
    <source>
        <dbReference type="ARBA" id="ARBA00023136"/>
    </source>
</evidence>
<name>B4D120_9BACT</name>
<organism evidence="10 11">
    <name type="scientific">Chthoniobacter flavus Ellin428</name>
    <dbReference type="NCBI Taxonomy" id="497964"/>
    <lineage>
        <taxon>Bacteria</taxon>
        <taxon>Pseudomonadati</taxon>
        <taxon>Verrucomicrobiota</taxon>
        <taxon>Spartobacteria</taxon>
        <taxon>Chthoniobacterales</taxon>
        <taxon>Chthoniobacteraceae</taxon>
        <taxon>Chthoniobacter</taxon>
    </lineage>
</organism>
<dbReference type="Pfam" id="PF01957">
    <property type="entry name" value="NfeD"/>
    <property type="match status" value="1"/>
</dbReference>
<accession>B4D120</accession>
<dbReference type="InParanoid" id="B4D120"/>
<dbReference type="Gene3D" id="2.40.50.140">
    <property type="entry name" value="Nucleic acid-binding proteins"/>
    <property type="match status" value="1"/>
</dbReference>
<dbReference type="InterPro" id="IPR056739">
    <property type="entry name" value="NfeD_membrane"/>
</dbReference>
<dbReference type="InterPro" id="IPR029045">
    <property type="entry name" value="ClpP/crotonase-like_dom_sf"/>
</dbReference>
<dbReference type="SUPFAM" id="SSF141322">
    <property type="entry name" value="NfeD domain-like"/>
    <property type="match status" value="1"/>
</dbReference>
<feature type="signal peptide" evidence="6">
    <location>
        <begin position="1"/>
        <end position="19"/>
    </location>
</feature>
<evidence type="ECO:0000256" key="3">
    <source>
        <dbReference type="ARBA" id="ARBA00022989"/>
    </source>
</evidence>
<keyword evidence="3 5" id="KW-1133">Transmembrane helix</keyword>
<protein>
    <submittedName>
        <fullName evidence="10">Uncharacterized protein</fullName>
    </submittedName>
</protein>
<dbReference type="AlphaFoldDB" id="B4D120"/>
<evidence type="ECO:0000313" key="11">
    <source>
        <dbReference type="Proteomes" id="UP000005824"/>
    </source>
</evidence>
<evidence type="ECO:0000259" key="8">
    <source>
        <dbReference type="Pfam" id="PF24961"/>
    </source>
</evidence>
<dbReference type="PANTHER" id="PTHR33507:SF4">
    <property type="entry name" value="NODULATION COMPETITIVENESS PROTEIN NFED"/>
    <property type="match status" value="1"/>
</dbReference>
<feature type="domain" description="NfeD integral membrane" evidence="8">
    <location>
        <begin position="232"/>
        <end position="348"/>
    </location>
</feature>
<dbReference type="Pfam" id="PF25145">
    <property type="entry name" value="NfeD1b_N"/>
    <property type="match status" value="1"/>
</dbReference>
<feature type="chain" id="PRO_5002803017" evidence="6">
    <location>
        <begin position="20"/>
        <end position="422"/>
    </location>
</feature>
<dbReference type="InterPro" id="IPR056738">
    <property type="entry name" value="NfeD1b_N"/>
</dbReference>
<evidence type="ECO:0000256" key="5">
    <source>
        <dbReference type="SAM" id="Phobius"/>
    </source>
</evidence>
<dbReference type="RefSeq" id="WP_006979946.1">
    <property type="nucleotide sequence ID" value="NZ_ABVL01000006.1"/>
</dbReference>
<proteinExistence type="predicted"/>
<dbReference type="eggNOG" id="COG1030">
    <property type="taxonomic scope" value="Bacteria"/>
</dbReference>
<dbReference type="InterPro" id="IPR002810">
    <property type="entry name" value="NfeD-like_C"/>
</dbReference>
<evidence type="ECO:0000313" key="10">
    <source>
        <dbReference type="EMBL" id="EDY20032.1"/>
    </source>
</evidence>
<reference evidence="10 11" key="1">
    <citation type="journal article" date="2011" name="J. Bacteriol.">
        <title>Genome sequence of Chthoniobacter flavus Ellin428, an aerobic heterotrophic soil bacterium.</title>
        <authorList>
            <person name="Kant R."/>
            <person name="van Passel M.W."/>
            <person name="Palva A."/>
            <person name="Lucas S."/>
            <person name="Lapidus A."/>
            <person name="Glavina Del Rio T."/>
            <person name="Dalin E."/>
            <person name="Tice H."/>
            <person name="Bruce D."/>
            <person name="Goodwin L."/>
            <person name="Pitluck S."/>
            <person name="Larimer F.W."/>
            <person name="Land M.L."/>
            <person name="Hauser L."/>
            <person name="Sangwan P."/>
            <person name="de Vos W.M."/>
            <person name="Janssen P.H."/>
            <person name="Smidt H."/>
        </authorList>
    </citation>
    <scope>NUCLEOTIDE SEQUENCE [LARGE SCALE GENOMIC DNA]</scope>
    <source>
        <strain evidence="10 11">Ellin428</strain>
    </source>
</reference>
<dbReference type="InterPro" id="IPR052165">
    <property type="entry name" value="Membrane_assoc_protease"/>
</dbReference>
<comment type="caution">
    <text evidence="10">The sequence shown here is derived from an EMBL/GenBank/DDBJ whole genome shotgun (WGS) entry which is preliminary data.</text>
</comment>
<sequence precursor="true">MKALARLAAVLLFPTVLFGAEKITTIKVDGPIGPATANYIGRATRESGKQGAQCLVIQLDTPGGLLDSTKSIVQDLLASPVPTVVYVSPSGATAASAGCFITLAADVAAMAPTTTIGAAHPVELGSTSQPDETMKTKLESYSMSYIESIAARRKRNVEWARSSVKESASITADQALEKKVVEIVAKDMNDLLTQLNGREINGHKLQTSGATVVEIGMTPSERIFQRLWRPEVMFLLMLIAIYGLIGEVSNPGVILPGVLGAVALILALYMSAILPVNAAGVAFIGLAVVLFLIDVYAPTHGVLTGGGIVAFLLGSLLLFDHAGPYFRLSLGYILPATIVTALFFIFVVGQGLRAQRLPIQVGTETMIGQTVPALTRIDEGSGKVFIEGEYWNAVSDQPIDAGALVEVAAVQGLTLRVKPPSV</sequence>
<dbReference type="EMBL" id="ABVL01000006">
    <property type="protein sequence ID" value="EDY20032.1"/>
    <property type="molecule type" value="Genomic_DNA"/>
</dbReference>
<evidence type="ECO:0000259" key="7">
    <source>
        <dbReference type="Pfam" id="PF01957"/>
    </source>
</evidence>
<feature type="domain" description="NfeD1b N-terminal" evidence="9">
    <location>
        <begin position="25"/>
        <end position="187"/>
    </location>
</feature>
<keyword evidence="11" id="KW-1185">Reference proteome</keyword>
<dbReference type="STRING" id="497964.CfE428DRAFT_2621"/>
<comment type="subcellular location">
    <subcellularLocation>
        <location evidence="1">Membrane</location>
        <topology evidence="1">Multi-pass membrane protein</topology>
    </subcellularLocation>
</comment>
<feature type="transmembrane region" description="Helical" evidence="5">
    <location>
        <begin position="276"/>
        <end position="293"/>
    </location>
</feature>
<gene>
    <name evidence="10" type="ORF">CfE428DRAFT_2621</name>
</gene>
<evidence type="ECO:0000256" key="1">
    <source>
        <dbReference type="ARBA" id="ARBA00004141"/>
    </source>
</evidence>
<keyword evidence="2 5" id="KW-0812">Transmembrane</keyword>
<dbReference type="Gene3D" id="3.90.226.10">
    <property type="entry name" value="2-enoyl-CoA Hydratase, Chain A, domain 1"/>
    <property type="match status" value="1"/>
</dbReference>
<evidence type="ECO:0000259" key="9">
    <source>
        <dbReference type="Pfam" id="PF25145"/>
    </source>
</evidence>
<dbReference type="SUPFAM" id="SSF52096">
    <property type="entry name" value="ClpP/crotonase"/>
    <property type="match status" value="1"/>
</dbReference>
<evidence type="ECO:0000256" key="6">
    <source>
        <dbReference type="SAM" id="SignalP"/>
    </source>
</evidence>